<name>A0A137REL9_9FLAO</name>
<proteinExistence type="predicted"/>
<dbReference type="Proteomes" id="UP000070138">
    <property type="component" value="Unassembled WGS sequence"/>
</dbReference>
<dbReference type="STRING" id="1548749.LS48_14175"/>
<evidence type="ECO:0000313" key="2">
    <source>
        <dbReference type="Proteomes" id="UP000070138"/>
    </source>
</evidence>
<protein>
    <submittedName>
        <fullName evidence="1">Uncharacterized protein</fullName>
    </submittedName>
</protein>
<gene>
    <name evidence="1" type="ORF">LS48_14175</name>
</gene>
<reference evidence="2" key="1">
    <citation type="submission" date="2014-10" db="EMBL/GenBank/DDBJ databases">
        <title>Genome sequencing of Vitellibacter sp. D-24.</title>
        <authorList>
            <person name="Thevarajoo S."/>
            <person name="Selvaratnam C."/>
            <person name="Goh K.M."/>
            <person name="Chong C.S."/>
        </authorList>
    </citation>
    <scope>NUCLEOTIDE SEQUENCE [LARGE SCALE GENOMIC DNA]</scope>
    <source>
        <strain evidence="2">D-24</strain>
    </source>
</reference>
<dbReference type="RefSeq" id="WP_062623148.1">
    <property type="nucleotide sequence ID" value="NZ_JRWG01000014.1"/>
</dbReference>
<dbReference type="AlphaFoldDB" id="A0A137REL9"/>
<organism evidence="1 2">
    <name type="scientific">Aequorivita aquimaris</name>
    <dbReference type="NCBI Taxonomy" id="1548749"/>
    <lineage>
        <taxon>Bacteria</taxon>
        <taxon>Pseudomonadati</taxon>
        <taxon>Bacteroidota</taxon>
        <taxon>Flavobacteriia</taxon>
        <taxon>Flavobacteriales</taxon>
        <taxon>Flavobacteriaceae</taxon>
        <taxon>Aequorivita</taxon>
    </lineage>
</organism>
<comment type="caution">
    <text evidence="1">The sequence shown here is derived from an EMBL/GenBank/DDBJ whole genome shotgun (WGS) entry which is preliminary data.</text>
</comment>
<dbReference type="OrthoDB" id="1353650at2"/>
<accession>A0A137REL9</accession>
<reference evidence="1 2" key="2">
    <citation type="journal article" date="2016" name="Int. J. Syst. Evol. Microbiol.">
        <title>Vitellibacter aquimaris sp. nov., a marine bacterium isolated from seawater.</title>
        <authorList>
            <person name="Thevarajoo S."/>
            <person name="Selvaratnam C."/>
            <person name="Goh K.M."/>
            <person name="Hong K.W."/>
            <person name="Chan X.Y."/>
            <person name="Chan K.G."/>
            <person name="Chong C.S."/>
        </authorList>
    </citation>
    <scope>NUCLEOTIDE SEQUENCE [LARGE SCALE GENOMIC DNA]</scope>
    <source>
        <strain evidence="1 2">D-24</strain>
    </source>
</reference>
<evidence type="ECO:0000313" key="1">
    <source>
        <dbReference type="EMBL" id="KXN97935.1"/>
    </source>
</evidence>
<keyword evidence="2" id="KW-1185">Reference proteome</keyword>
<dbReference type="EMBL" id="JRWG01000014">
    <property type="protein sequence ID" value="KXN97935.1"/>
    <property type="molecule type" value="Genomic_DNA"/>
</dbReference>
<sequence length="162" mass="17737">MSNTNQNLLNQVIDANVMTTILESLATVQAALPDSTLTPEQRSSLNAISVNNKVFAEEVLNEMDTNPIAAVNATYNRDYLANDLQLFGQGETIETRLMDLLQRVRDLKRMAGHETYGMATGAYGMIEVLARTGVPGAQNSYNRLKVRFEGQGGRPSDDGETP</sequence>